<organism evidence="1 2">
    <name type="scientific">Myotis myotis</name>
    <name type="common">Greater mouse-eared bat</name>
    <name type="synonym">Vespertilio myotis</name>
    <dbReference type="NCBI Taxonomy" id="51298"/>
    <lineage>
        <taxon>Eukaryota</taxon>
        <taxon>Metazoa</taxon>
        <taxon>Chordata</taxon>
        <taxon>Craniata</taxon>
        <taxon>Vertebrata</taxon>
        <taxon>Euteleostomi</taxon>
        <taxon>Mammalia</taxon>
        <taxon>Eutheria</taxon>
        <taxon>Laurasiatheria</taxon>
        <taxon>Chiroptera</taxon>
        <taxon>Yangochiroptera</taxon>
        <taxon>Vespertilionidae</taxon>
        <taxon>Myotis</taxon>
    </lineage>
</organism>
<evidence type="ECO:0000313" key="1">
    <source>
        <dbReference type="EMBL" id="KAF6349251.1"/>
    </source>
</evidence>
<evidence type="ECO:0000313" key="2">
    <source>
        <dbReference type="Proteomes" id="UP000527355"/>
    </source>
</evidence>
<proteinExistence type="predicted"/>
<keyword evidence="2" id="KW-1185">Reference proteome</keyword>
<comment type="caution">
    <text evidence="1">The sequence shown here is derived from an EMBL/GenBank/DDBJ whole genome shotgun (WGS) entry which is preliminary data.</text>
</comment>
<dbReference type="EMBL" id="JABWUV010000006">
    <property type="protein sequence ID" value="KAF6349251.1"/>
    <property type="molecule type" value="Genomic_DNA"/>
</dbReference>
<protein>
    <submittedName>
        <fullName evidence="1">Uncharacterized protein</fullName>
    </submittedName>
</protein>
<dbReference type="AlphaFoldDB" id="A0A7J7XHQ8"/>
<accession>A0A7J7XHQ8</accession>
<sequence length="180" mass="19691">MTRTYWAFISVLLPGRNHARPLQLSRRDWLPWVAEETLPAVRDLHRHFAAEQRVGVCSLGLNCACALPWEPQGRISPNSKAEPFCSPGHFPSGKSTVARGRKYCVPKQTASYFLPPLRPLLVSPVPGPEAFYTETTFPRGFGGASRSSLQITPGVLTGSCGFDSALIRLGLGLCLETRPS</sequence>
<name>A0A7J7XHQ8_MYOMY</name>
<dbReference type="Proteomes" id="UP000527355">
    <property type="component" value="Unassembled WGS sequence"/>
</dbReference>
<reference evidence="1 2" key="1">
    <citation type="journal article" date="2020" name="Nature">
        <title>Six reference-quality genomes reveal evolution of bat adaptations.</title>
        <authorList>
            <person name="Jebb D."/>
            <person name="Huang Z."/>
            <person name="Pippel M."/>
            <person name="Hughes G.M."/>
            <person name="Lavrichenko K."/>
            <person name="Devanna P."/>
            <person name="Winkler S."/>
            <person name="Jermiin L.S."/>
            <person name="Skirmuntt E.C."/>
            <person name="Katzourakis A."/>
            <person name="Burkitt-Gray L."/>
            <person name="Ray D.A."/>
            <person name="Sullivan K.A.M."/>
            <person name="Roscito J.G."/>
            <person name="Kirilenko B.M."/>
            <person name="Davalos L.M."/>
            <person name="Corthals A.P."/>
            <person name="Power M.L."/>
            <person name="Jones G."/>
            <person name="Ransome R.D."/>
            <person name="Dechmann D.K.N."/>
            <person name="Locatelli A.G."/>
            <person name="Puechmaille S.J."/>
            <person name="Fedrigo O."/>
            <person name="Jarvis E.D."/>
            <person name="Hiller M."/>
            <person name="Vernes S.C."/>
            <person name="Myers E.W."/>
            <person name="Teeling E.C."/>
        </authorList>
    </citation>
    <scope>NUCLEOTIDE SEQUENCE [LARGE SCALE GENOMIC DNA]</scope>
    <source>
        <strain evidence="1">MMyoMyo1</strain>
        <tissue evidence="1">Flight muscle</tissue>
    </source>
</reference>
<gene>
    <name evidence="1" type="ORF">mMyoMyo1_011797</name>
</gene>